<evidence type="ECO:0000256" key="6">
    <source>
        <dbReference type="PIRSR" id="PIRSR000429-1"/>
    </source>
</evidence>
<comment type="caution">
    <text evidence="10">The sequence shown here is derived from an EMBL/GenBank/DDBJ whole genome shotgun (WGS) entry which is preliminary data.</text>
</comment>
<evidence type="ECO:0000313" key="11">
    <source>
        <dbReference type="Proteomes" id="UP000650466"/>
    </source>
</evidence>
<evidence type="ECO:0000256" key="2">
    <source>
        <dbReference type="ARBA" id="ARBA00012705"/>
    </source>
</evidence>
<dbReference type="Pfam" id="PF02803">
    <property type="entry name" value="Thiolase_C"/>
    <property type="match status" value="1"/>
</dbReference>
<dbReference type="PROSITE" id="PS00737">
    <property type="entry name" value="THIOLASE_2"/>
    <property type="match status" value="1"/>
</dbReference>
<dbReference type="InterPro" id="IPR016039">
    <property type="entry name" value="Thiolase-like"/>
</dbReference>
<feature type="active site" description="Acyl-thioester intermediate" evidence="6">
    <location>
        <position position="90"/>
    </location>
</feature>
<keyword evidence="4 7" id="KW-0012">Acyltransferase</keyword>
<evidence type="ECO:0000256" key="5">
    <source>
        <dbReference type="ARBA" id="ARBA00030755"/>
    </source>
</evidence>
<feature type="active site" description="Proton acceptor" evidence="6">
    <location>
        <position position="351"/>
    </location>
</feature>
<protein>
    <recommendedName>
        <fullName evidence="2">acetyl-CoA C-acetyltransferase</fullName>
        <ecNumber evidence="2">2.3.1.9</ecNumber>
    </recommendedName>
    <alternativeName>
        <fullName evidence="5">Acetoacetyl-CoA thiolase</fullName>
    </alternativeName>
</protein>
<name>A0A926QIU9_9BACL</name>
<dbReference type="PROSITE" id="PS00098">
    <property type="entry name" value="THIOLASE_1"/>
    <property type="match status" value="1"/>
</dbReference>
<sequence>MNQEVVIVSAVRTAIGSFQGALSDISAPELGSIVIREALSRAGGLEDTQVDEVIMGNVLQAGLGQNPARQAWLKAGFSASVPAMTINKVCGSGLKSVMLAAQAVRLGDADIVVAGGMENMSQAPYLLPGARSGLRMGDAAMVDSMIRDGLWCAMCDIHMGITAENIAERYALTREEQDAFAAWSQQKAEQALTTGRFADEIVPVMIPQRKGEPVRFATDEFPRAGTTADTLAKLRPAFLKDGTVTAGNASGINDGAAALVVMSAAKASALGLKPLARIKGYAHSALDPSVMGLGPVESTLRILRKTGVSIHDIDLFELNEAFAAQSLAVSRDLGAARDRINVNGGAIALGHPIGASGARVIVTLLHELEKRNSKLGLAALCIGGGQGVAILVERA</sequence>
<keyword evidence="11" id="KW-1185">Reference proteome</keyword>
<dbReference type="InterPro" id="IPR020615">
    <property type="entry name" value="Thiolase_acyl_enz_int_AS"/>
</dbReference>
<dbReference type="CDD" id="cd00751">
    <property type="entry name" value="thiolase"/>
    <property type="match status" value="1"/>
</dbReference>
<reference evidence="10" key="1">
    <citation type="submission" date="2020-09" db="EMBL/GenBank/DDBJ databases">
        <title>Draft Genome Sequence of Paenibacillus sp. WST5.</title>
        <authorList>
            <person name="Bao Z."/>
        </authorList>
    </citation>
    <scope>NUCLEOTIDE SEQUENCE</scope>
    <source>
        <strain evidence="10">WST5</strain>
    </source>
</reference>
<evidence type="ECO:0000259" key="8">
    <source>
        <dbReference type="Pfam" id="PF00108"/>
    </source>
</evidence>
<dbReference type="InterPro" id="IPR002155">
    <property type="entry name" value="Thiolase"/>
</dbReference>
<keyword evidence="3 7" id="KW-0808">Transferase</keyword>
<dbReference type="EC" id="2.3.1.9" evidence="2"/>
<dbReference type="EMBL" id="JACVVD010000002">
    <property type="protein sequence ID" value="MBD0379993.1"/>
    <property type="molecule type" value="Genomic_DNA"/>
</dbReference>
<feature type="domain" description="Thiolase N-terminal" evidence="8">
    <location>
        <begin position="5"/>
        <end position="264"/>
    </location>
</feature>
<dbReference type="FunFam" id="3.40.47.10:FF:000010">
    <property type="entry name" value="Acetyl-CoA acetyltransferase (Thiolase)"/>
    <property type="match status" value="1"/>
</dbReference>
<dbReference type="PANTHER" id="PTHR18919:SF107">
    <property type="entry name" value="ACETYL-COA ACETYLTRANSFERASE, CYTOSOLIC"/>
    <property type="match status" value="1"/>
</dbReference>
<evidence type="ECO:0000256" key="4">
    <source>
        <dbReference type="ARBA" id="ARBA00023315"/>
    </source>
</evidence>
<dbReference type="InterPro" id="IPR020617">
    <property type="entry name" value="Thiolase_C"/>
</dbReference>
<evidence type="ECO:0000313" key="10">
    <source>
        <dbReference type="EMBL" id="MBD0379993.1"/>
    </source>
</evidence>
<dbReference type="PANTHER" id="PTHR18919">
    <property type="entry name" value="ACETYL-COA C-ACYLTRANSFERASE"/>
    <property type="match status" value="1"/>
</dbReference>
<evidence type="ECO:0000256" key="1">
    <source>
        <dbReference type="ARBA" id="ARBA00010982"/>
    </source>
</evidence>
<accession>A0A926QIU9</accession>
<dbReference type="NCBIfam" id="TIGR01930">
    <property type="entry name" value="AcCoA-C-Actrans"/>
    <property type="match status" value="1"/>
</dbReference>
<proteinExistence type="inferred from homology"/>
<comment type="similarity">
    <text evidence="1 7">Belongs to the thiolase-like superfamily. Thiolase family.</text>
</comment>
<dbReference type="AlphaFoldDB" id="A0A926QIU9"/>
<dbReference type="PIRSF" id="PIRSF000429">
    <property type="entry name" value="Ac-CoA_Ac_transf"/>
    <property type="match status" value="1"/>
</dbReference>
<organism evidence="10 11">
    <name type="scientific">Paenibacillus sedimenti</name>
    <dbReference type="NCBI Taxonomy" id="2770274"/>
    <lineage>
        <taxon>Bacteria</taxon>
        <taxon>Bacillati</taxon>
        <taxon>Bacillota</taxon>
        <taxon>Bacilli</taxon>
        <taxon>Bacillales</taxon>
        <taxon>Paenibacillaceae</taxon>
        <taxon>Paenibacillus</taxon>
    </lineage>
</organism>
<dbReference type="SUPFAM" id="SSF53901">
    <property type="entry name" value="Thiolase-like"/>
    <property type="match status" value="2"/>
</dbReference>
<gene>
    <name evidence="10" type="ORF">ICC18_07705</name>
</gene>
<evidence type="ECO:0000256" key="7">
    <source>
        <dbReference type="RuleBase" id="RU003557"/>
    </source>
</evidence>
<dbReference type="InterPro" id="IPR020610">
    <property type="entry name" value="Thiolase_AS"/>
</dbReference>
<dbReference type="Proteomes" id="UP000650466">
    <property type="component" value="Unassembled WGS sequence"/>
</dbReference>
<dbReference type="Pfam" id="PF00108">
    <property type="entry name" value="Thiolase_N"/>
    <property type="match status" value="1"/>
</dbReference>
<evidence type="ECO:0000256" key="3">
    <source>
        <dbReference type="ARBA" id="ARBA00022679"/>
    </source>
</evidence>
<dbReference type="InterPro" id="IPR020613">
    <property type="entry name" value="Thiolase_CS"/>
</dbReference>
<dbReference type="RefSeq" id="WP_188173767.1">
    <property type="nucleotide sequence ID" value="NZ_JACVVD010000002.1"/>
</dbReference>
<feature type="domain" description="Thiolase C-terminal" evidence="9">
    <location>
        <begin position="272"/>
        <end position="394"/>
    </location>
</feature>
<evidence type="ECO:0000259" key="9">
    <source>
        <dbReference type="Pfam" id="PF02803"/>
    </source>
</evidence>
<dbReference type="InterPro" id="IPR020616">
    <property type="entry name" value="Thiolase_N"/>
</dbReference>
<feature type="active site" description="Proton acceptor" evidence="6">
    <location>
        <position position="381"/>
    </location>
</feature>
<dbReference type="GO" id="GO:0003985">
    <property type="term" value="F:acetyl-CoA C-acetyltransferase activity"/>
    <property type="evidence" value="ECO:0007669"/>
    <property type="project" value="UniProtKB-EC"/>
</dbReference>
<dbReference type="Gene3D" id="3.40.47.10">
    <property type="match status" value="2"/>
</dbReference>
<dbReference type="PROSITE" id="PS00099">
    <property type="entry name" value="THIOLASE_3"/>
    <property type="match status" value="1"/>
</dbReference>